<feature type="domain" description="HTH luxR-type" evidence="4">
    <location>
        <begin position="17"/>
        <end position="82"/>
    </location>
</feature>
<dbReference type="InterPro" id="IPR016032">
    <property type="entry name" value="Sig_transdc_resp-reg_C-effctor"/>
</dbReference>
<sequence length="86" mass="10189">MSDSARELEKRLVYKEYLDALKKLTPREIQILKYVALNFTNEEIGKELCRSPYTIKKHRQNICNKLALKGKGALYEWCVNYSIYNE</sequence>
<gene>
    <name evidence="5" type="ORF">G3569_02435</name>
</gene>
<dbReference type="RefSeq" id="WP_165265728.1">
    <property type="nucleotide sequence ID" value="NZ_JAALLS010000002.1"/>
</dbReference>
<evidence type="ECO:0000313" key="5">
    <source>
        <dbReference type="EMBL" id="NGP87199.1"/>
    </source>
</evidence>
<dbReference type="PANTHER" id="PTHR44688">
    <property type="entry name" value="DNA-BINDING TRANSCRIPTIONAL ACTIVATOR DEVR_DOSR"/>
    <property type="match status" value="1"/>
</dbReference>
<organism evidence="5 6">
    <name type="scientific">Fodinibius halophilus</name>
    <dbReference type="NCBI Taxonomy" id="1736908"/>
    <lineage>
        <taxon>Bacteria</taxon>
        <taxon>Pseudomonadati</taxon>
        <taxon>Balneolota</taxon>
        <taxon>Balneolia</taxon>
        <taxon>Balneolales</taxon>
        <taxon>Balneolaceae</taxon>
        <taxon>Fodinibius</taxon>
    </lineage>
</organism>
<evidence type="ECO:0000256" key="2">
    <source>
        <dbReference type="ARBA" id="ARBA00023125"/>
    </source>
</evidence>
<dbReference type="Pfam" id="PF00196">
    <property type="entry name" value="GerE"/>
    <property type="match status" value="1"/>
</dbReference>
<dbReference type="Proteomes" id="UP000479132">
    <property type="component" value="Unassembled WGS sequence"/>
</dbReference>
<reference evidence="5 6" key="1">
    <citation type="submission" date="2020-02" db="EMBL/GenBank/DDBJ databases">
        <title>Aliifodinibius halophilus 2W32, complete genome.</title>
        <authorList>
            <person name="Li Y."/>
            <person name="Wu S."/>
        </authorList>
    </citation>
    <scope>NUCLEOTIDE SEQUENCE [LARGE SCALE GENOMIC DNA]</scope>
    <source>
        <strain evidence="5 6">2W32</strain>
    </source>
</reference>
<keyword evidence="6" id="KW-1185">Reference proteome</keyword>
<dbReference type="EMBL" id="JAALLS010000002">
    <property type="protein sequence ID" value="NGP87199.1"/>
    <property type="molecule type" value="Genomic_DNA"/>
</dbReference>
<protein>
    <submittedName>
        <fullName evidence="5">Response regulator transcription factor</fullName>
    </submittedName>
</protein>
<evidence type="ECO:0000256" key="1">
    <source>
        <dbReference type="ARBA" id="ARBA00023015"/>
    </source>
</evidence>
<evidence type="ECO:0000256" key="3">
    <source>
        <dbReference type="ARBA" id="ARBA00023163"/>
    </source>
</evidence>
<name>A0A6M1SZX3_9BACT</name>
<dbReference type="SMART" id="SM00421">
    <property type="entry name" value="HTH_LUXR"/>
    <property type="match status" value="1"/>
</dbReference>
<dbReference type="PANTHER" id="PTHR44688:SF16">
    <property type="entry name" value="DNA-BINDING TRANSCRIPTIONAL ACTIVATOR DEVR_DOSR"/>
    <property type="match status" value="1"/>
</dbReference>
<dbReference type="InterPro" id="IPR000792">
    <property type="entry name" value="Tscrpt_reg_LuxR_C"/>
</dbReference>
<dbReference type="Gene3D" id="1.10.10.10">
    <property type="entry name" value="Winged helix-like DNA-binding domain superfamily/Winged helix DNA-binding domain"/>
    <property type="match status" value="1"/>
</dbReference>
<dbReference type="PROSITE" id="PS50043">
    <property type="entry name" value="HTH_LUXR_2"/>
    <property type="match status" value="1"/>
</dbReference>
<dbReference type="GO" id="GO:0003677">
    <property type="term" value="F:DNA binding"/>
    <property type="evidence" value="ECO:0007669"/>
    <property type="project" value="UniProtKB-KW"/>
</dbReference>
<dbReference type="GO" id="GO:0006355">
    <property type="term" value="P:regulation of DNA-templated transcription"/>
    <property type="evidence" value="ECO:0007669"/>
    <property type="project" value="InterPro"/>
</dbReference>
<evidence type="ECO:0000313" key="6">
    <source>
        <dbReference type="Proteomes" id="UP000479132"/>
    </source>
</evidence>
<dbReference type="InterPro" id="IPR036388">
    <property type="entry name" value="WH-like_DNA-bd_sf"/>
</dbReference>
<dbReference type="CDD" id="cd06170">
    <property type="entry name" value="LuxR_C_like"/>
    <property type="match status" value="1"/>
</dbReference>
<keyword evidence="3" id="KW-0804">Transcription</keyword>
<dbReference type="PRINTS" id="PR00038">
    <property type="entry name" value="HTHLUXR"/>
</dbReference>
<keyword evidence="2" id="KW-0238">DNA-binding</keyword>
<keyword evidence="1" id="KW-0805">Transcription regulation</keyword>
<proteinExistence type="predicted"/>
<dbReference type="AlphaFoldDB" id="A0A6M1SZX3"/>
<comment type="caution">
    <text evidence="5">The sequence shown here is derived from an EMBL/GenBank/DDBJ whole genome shotgun (WGS) entry which is preliminary data.</text>
</comment>
<evidence type="ECO:0000259" key="4">
    <source>
        <dbReference type="PROSITE" id="PS50043"/>
    </source>
</evidence>
<accession>A0A6M1SZX3</accession>
<dbReference type="SUPFAM" id="SSF46894">
    <property type="entry name" value="C-terminal effector domain of the bipartite response regulators"/>
    <property type="match status" value="1"/>
</dbReference>